<keyword evidence="2" id="KW-1185">Reference proteome</keyword>
<accession>A0ABV4WFM9</accession>
<name>A0ABV4WFM9_9CYAN</name>
<comment type="caution">
    <text evidence="1">The sequence shown here is derived from an EMBL/GenBank/DDBJ whole genome shotgun (WGS) entry which is preliminary data.</text>
</comment>
<organism evidence="1 2">
    <name type="scientific">Floridaenema evergladense BLCC-F167</name>
    <dbReference type="NCBI Taxonomy" id="3153639"/>
    <lineage>
        <taxon>Bacteria</taxon>
        <taxon>Bacillati</taxon>
        <taxon>Cyanobacteriota</taxon>
        <taxon>Cyanophyceae</taxon>
        <taxon>Oscillatoriophycideae</taxon>
        <taxon>Aerosakkonematales</taxon>
        <taxon>Aerosakkonemataceae</taxon>
        <taxon>Floridanema</taxon>
        <taxon>Floridanema evergladense</taxon>
    </lineage>
</organism>
<reference evidence="1 2" key="1">
    <citation type="submission" date="2024-09" db="EMBL/GenBank/DDBJ databases">
        <title>Floridaenema gen nov. (Aerosakkonemataceae, Aerosakkonematales ord. nov., Cyanobacteria) from benthic tropical and subtropical fresh waters, with the description of four new species.</title>
        <authorList>
            <person name="Moretto J.A."/>
            <person name="Berthold D.E."/>
            <person name="Lefler F.W."/>
            <person name="Huang I.-S."/>
            <person name="Laughinghouse H. IV."/>
        </authorList>
    </citation>
    <scope>NUCLEOTIDE SEQUENCE [LARGE SCALE GENOMIC DNA]</scope>
    <source>
        <strain evidence="1 2">BLCC-F167</strain>
    </source>
</reference>
<protein>
    <recommendedName>
        <fullName evidence="3">Macroglobulin domain-containing protein</fullName>
    </recommendedName>
</protein>
<sequence length="189" mass="21544">MPPNIILLVFAFFLFLSVPKNKMIWQIILCQIQAIKIARHAEQKFSLSEDEDKNNDTIFKDFLVARWFDPLNTTANAYLSYLYPCPVFLSHENGDRIVGNQFTIVGQANPNVSIYCRITTNLELLGNLIPIGDDEILLETETMTDDDGNFEVNVSFQTSKTPGTKYRVFVIENSDRETLVGTEITLIQK</sequence>
<evidence type="ECO:0000313" key="2">
    <source>
        <dbReference type="Proteomes" id="UP001576780"/>
    </source>
</evidence>
<dbReference type="Proteomes" id="UP001576780">
    <property type="component" value="Unassembled WGS sequence"/>
</dbReference>
<evidence type="ECO:0008006" key="3">
    <source>
        <dbReference type="Google" id="ProtNLM"/>
    </source>
</evidence>
<gene>
    <name evidence="1" type="ORF">ACE1CA_05085</name>
</gene>
<proteinExistence type="predicted"/>
<dbReference type="EMBL" id="JBHFNT010000048">
    <property type="protein sequence ID" value="MFB2833888.1"/>
    <property type="molecule type" value="Genomic_DNA"/>
</dbReference>
<dbReference type="RefSeq" id="WP_413276338.1">
    <property type="nucleotide sequence ID" value="NZ_JBHFNT010000048.1"/>
</dbReference>
<evidence type="ECO:0000313" key="1">
    <source>
        <dbReference type="EMBL" id="MFB2833888.1"/>
    </source>
</evidence>